<organism evidence="10 11">
    <name type="scientific">Saimiri boliviensis boliviensis</name>
    <name type="common">Bolivian squirrel monkey</name>
    <dbReference type="NCBI Taxonomy" id="39432"/>
    <lineage>
        <taxon>Eukaryota</taxon>
        <taxon>Metazoa</taxon>
        <taxon>Chordata</taxon>
        <taxon>Craniata</taxon>
        <taxon>Vertebrata</taxon>
        <taxon>Euteleostomi</taxon>
        <taxon>Mammalia</taxon>
        <taxon>Eutheria</taxon>
        <taxon>Euarchontoglires</taxon>
        <taxon>Primates</taxon>
        <taxon>Haplorrhini</taxon>
        <taxon>Platyrrhini</taxon>
        <taxon>Cebidae</taxon>
        <taxon>Saimiriinae</taxon>
        <taxon>Saimiri</taxon>
    </lineage>
</organism>
<dbReference type="PROSITE" id="PS50961">
    <property type="entry name" value="HTH_LA"/>
    <property type="match status" value="1"/>
</dbReference>
<keyword evidence="3" id="KW-0963">Cytoplasm</keyword>
<evidence type="ECO:0000313" key="11">
    <source>
        <dbReference type="Proteomes" id="UP000233220"/>
    </source>
</evidence>
<dbReference type="GO" id="GO:0010494">
    <property type="term" value="C:cytoplasmic stress granule"/>
    <property type="evidence" value="ECO:0007669"/>
    <property type="project" value="TreeGrafter"/>
</dbReference>
<feature type="region of interest" description="Disordered" evidence="8">
    <location>
        <begin position="552"/>
        <end position="653"/>
    </location>
</feature>
<dbReference type="GO" id="GO:0003730">
    <property type="term" value="F:mRNA 3'-UTR binding"/>
    <property type="evidence" value="ECO:0007669"/>
    <property type="project" value="TreeGrafter"/>
</dbReference>
<dbReference type="InterPro" id="IPR045180">
    <property type="entry name" value="La_dom_prot"/>
</dbReference>
<dbReference type="SUPFAM" id="SSF54928">
    <property type="entry name" value="RNA-binding domain, RBD"/>
    <property type="match status" value="1"/>
</dbReference>
<dbReference type="PANTHER" id="PTHR22792">
    <property type="entry name" value="LUPUS LA PROTEIN-RELATED"/>
    <property type="match status" value="1"/>
</dbReference>
<keyword evidence="6" id="KW-0007">Acetylation</keyword>
<feature type="compositionally biased region" description="Low complexity" evidence="8">
    <location>
        <begin position="310"/>
        <end position="323"/>
    </location>
</feature>
<comment type="subcellular location">
    <subcellularLocation>
        <location evidence="1">Cytoplasm</location>
        <location evidence="1">Cytosol</location>
    </subcellularLocation>
</comment>
<proteinExistence type="predicted"/>
<evidence type="ECO:0000256" key="7">
    <source>
        <dbReference type="PROSITE-ProRule" id="PRU00332"/>
    </source>
</evidence>
<dbReference type="Pfam" id="PF26088">
    <property type="entry name" value="RRM_LARP4"/>
    <property type="match status" value="1"/>
</dbReference>
<evidence type="ECO:0000256" key="8">
    <source>
        <dbReference type="SAM" id="MobiDB-lite"/>
    </source>
</evidence>
<dbReference type="InterPro" id="IPR058699">
    <property type="entry name" value="RRM_LARP4/4B"/>
</dbReference>
<evidence type="ECO:0000259" key="9">
    <source>
        <dbReference type="PROSITE" id="PS50961"/>
    </source>
</evidence>
<evidence type="ECO:0000256" key="4">
    <source>
        <dbReference type="ARBA" id="ARBA00022553"/>
    </source>
</evidence>
<evidence type="ECO:0000256" key="6">
    <source>
        <dbReference type="ARBA" id="ARBA00022990"/>
    </source>
</evidence>
<dbReference type="InterPro" id="IPR035979">
    <property type="entry name" value="RBD_domain_sf"/>
</dbReference>
<dbReference type="GO" id="GO:0005829">
    <property type="term" value="C:cytosol"/>
    <property type="evidence" value="ECO:0007669"/>
    <property type="project" value="UniProtKB-SubCell"/>
</dbReference>
<feature type="compositionally biased region" description="Basic residues" evidence="8">
    <location>
        <begin position="373"/>
        <end position="382"/>
    </location>
</feature>
<keyword evidence="2" id="KW-0488">Methylation</keyword>
<feature type="region of interest" description="Disordered" evidence="8">
    <location>
        <begin position="500"/>
        <end position="529"/>
    </location>
</feature>
<reference evidence="10" key="2">
    <citation type="submission" date="2025-09" db="UniProtKB">
        <authorList>
            <consortium name="Ensembl"/>
        </authorList>
    </citation>
    <scope>IDENTIFICATION</scope>
</reference>
<dbReference type="PANTHER" id="PTHR22792:SF48">
    <property type="entry name" value="LA-RELATED PROTEIN 4"/>
    <property type="match status" value="1"/>
</dbReference>
<evidence type="ECO:0000256" key="5">
    <source>
        <dbReference type="ARBA" id="ARBA00022884"/>
    </source>
</evidence>
<accession>A0A2K6TLE0</accession>
<reference evidence="10" key="1">
    <citation type="submission" date="2025-08" db="UniProtKB">
        <authorList>
            <consortium name="Ensembl"/>
        </authorList>
    </citation>
    <scope>IDENTIFICATION</scope>
</reference>
<feature type="domain" description="HTH La-type RNA-binding" evidence="9">
    <location>
        <begin position="113"/>
        <end position="202"/>
    </location>
</feature>
<dbReference type="GO" id="GO:0045727">
    <property type="term" value="P:positive regulation of translation"/>
    <property type="evidence" value="ECO:0007669"/>
    <property type="project" value="TreeGrafter"/>
</dbReference>
<name>A0A2K6TLE0_SAIBB</name>
<evidence type="ECO:0000256" key="2">
    <source>
        <dbReference type="ARBA" id="ARBA00022481"/>
    </source>
</evidence>
<keyword evidence="5 7" id="KW-0694">RNA-binding</keyword>
<sequence>MLLFVEQVTSKGTGLNPNAKVWQEIAPGNTDATPVTHGAGNCWHETAATSGAHPEGNAELSEDIYKEYEVMYSSSCETTRNTTGIEESTDGMILGPEDLSYQIYDVSGESNSAISTEDLKECLKKQLELCFSRENLSKNLYLISQMDSDQFIPIWTVANMEEIKKLTTDPDLILEVLRSSPMVQVDEKGEKVRPSHKRCIVILREIPETTPIEEVKALFKSENCPKVISCEFAHNSNWYITFQSDIDAQQAFKYLREEVKTFQGKPIMAPFPNGSFVNGFNSPGSYKTNAAAMNMGRPFQKNRMKPPFRSSSGSEHSTESSVSLGDGQLNRSSSRNFPTERHNPTITGHQEQTYLQKETFTLQVEQNGDYGRGRRSLFRGRRRREDDRISRSHPSTAESKAPTPKFDLLASNFPPLPGSSSRMPGELVLENRMSDVVKGVYKEKDNEELRVSCPVPADEQTDCTSVPPLNMNTSSPCTAELTALSTTQQERDLIEDSSVQKDDLNQMTIPVSPPSTTKPLRASTASPCSSNLNAATAVALQEPRKLSYAEVCQKPPKEPSSVLVQPLRELRSNVVSPTKNEDSGAPEKSVEKPHEKPEARASKDYSGFRGNTIPRGAAGKIREQRRQFSHRAVPQGVTRRNGKEQYVPPRSPK</sequence>
<dbReference type="InterPro" id="IPR006630">
    <property type="entry name" value="La_HTH"/>
</dbReference>
<gene>
    <name evidence="10" type="primary">LARP4</name>
</gene>
<dbReference type="CDD" id="cd08035">
    <property type="entry name" value="LARP_4"/>
    <property type="match status" value="1"/>
</dbReference>
<dbReference type="Pfam" id="PF05383">
    <property type="entry name" value="La"/>
    <property type="match status" value="1"/>
</dbReference>
<protein>
    <submittedName>
        <fullName evidence="10">La ribonucleoprotein 4</fullName>
    </submittedName>
</protein>
<keyword evidence="11" id="KW-1185">Reference proteome</keyword>
<dbReference type="InterPro" id="IPR036390">
    <property type="entry name" value="WH_DNA-bd_sf"/>
</dbReference>
<dbReference type="GeneTree" id="ENSGT00940000154409"/>
<feature type="compositionally biased region" description="Polar residues" evidence="8">
    <location>
        <begin position="505"/>
        <end position="529"/>
    </location>
</feature>
<keyword evidence="4" id="KW-0597">Phosphoprotein</keyword>
<dbReference type="Ensembl" id="ENSSBOT00000037301.1">
    <property type="protein sequence ID" value="ENSSBOP00000020469.1"/>
    <property type="gene ID" value="ENSSBOG00000026650.1"/>
</dbReference>
<feature type="region of interest" description="Disordered" evidence="8">
    <location>
        <begin position="298"/>
        <end position="406"/>
    </location>
</feature>
<dbReference type="Gene3D" id="1.10.10.10">
    <property type="entry name" value="Winged helix-like DNA-binding domain superfamily/Winged helix DNA-binding domain"/>
    <property type="match status" value="1"/>
</dbReference>
<evidence type="ECO:0000313" key="10">
    <source>
        <dbReference type="Ensembl" id="ENSSBOP00000020469.1"/>
    </source>
</evidence>
<evidence type="ECO:0000256" key="1">
    <source>
        <dbReference type="ARBA" id="ARBA00004514"/>
    </source>
</evidence>
<dbReference type="InterPro" id="IPR036388">
    <property type="entry name" value="WH-like_DNA-bd_sf"/>
</dbReference>
<dbReference type="AlphaFoldDB" id="A0A2K6TLE0"/>
<feature type="compositionally biased region" description="Basic and acidic residues" evidence="8">
    <location>
        <begin position="588"/>
        <end position="603"/>
    </location>
</feature>
<dbReference type="FunFam" id="1.10.10.10:FF:000144">
    <property type="entry name" value="la-related protein 4 isoform X2"/>
    <property type="match status" value="1"/>
</dbReference>
<dbReference type="SMART" id="SM00715">
    <property type="entry name" value="LA"/>
    <property type="match status" value="1"/>
</dbReference>
<dbReference type="Proteomes" id="UP000233220">
    <property type="component" value="Unplaced"/>
</dbReference>
<feature type="compositionally biased region" description="Polar residues" evidence="8">
    <location>
        <begin position="344"/>
        <end position="366"/>
    </location>
</feature>
<dbReference type="SUPFAM" id="SSF46785">
    <property type="entry name" value="Winged helix' DNA-binding domain"/>
    <property type="match status" value="1"/>
</dbReference>
<evidence type="ECO:0000256" key="3">
    <source>
        <dbReference type="ARBA" id="ARBA00022490"/>
    </source>
</evidence>